<dbReference type="Gene3D" id="3.10.20.70">
    <property type="entry name" value="Glutamine synthetase, N-terminal domain"/>
    <property type="match status" value="1"/>
</dbReference>
<dbReference type="Pfam" id="PF00120">
    <property type="entry name" value="Gln-synt_C"/>
    <property type="match status" value="1"/>
</dbReference>
<evidence type="ECO:0000256" key="5">
    <source>
        <dbReference type="PROSITE-ProRule" id="PRU01331"/>
    </source>
</evidence>
<dbReference type="FunFam" id="3.30.590.10:FF:000005">
    <property type="entry name" value="Probable glutamine synthetase"/>
    <property type="match status" value="1"/>
</dbReference>
<comment type="caution">
    <text evidence="8">The sequence shown here is derived from an EMBL/GenBank/DDBJ whole genome shotgun (WGS) entry which is preliminary data.</text>
</comment>
<dbReference type="SUPFAM" id="SSF55931">
    <property type="entry name" value="Glutamine synthetase/guanido kinase"/>
    <property type="match status" value="1"/>
</dbReference>
<dbReference type="PATRIC" id="fig|1304275.5.peg.1666"/>
<dbReference type="GO" id="GO:0004356">
    <property type="term" value="F:glutamine synthetase activity"/>
    <property type="evidence" value="ECO:0007669"/>
    <property type="project" value="InterPro"/>
</dbReference>
<feature type="domain" description="GS catalytic" evidence="7">
    <location>
        <begin position="117"/>
        <end position="454"/>
    </location>
</feature>
<dbReference type="InterPro" id="IPR008146">
    <property type="entry name" value="Gln_synth_cat_dom"/>
</dbReference>
<dbReference type="OrthoDB" id="9789509at2"/>
<dbReference type="PROSITE" id="PS51987">
    <property type="entry name" value="GS_CATALYTIC"/>
    <property type="match status" value="1"/>
</dbReference>
<keyword evidence="4" id="KW-0067">ATP-binding</keyword>
<dbReference type="SMART" id="SM01230">
    <property type="entry name" value="Gln-synt_C"/>
    <property type="match status" value="1"/>
</dbReference>
<evidence type="ECO:0000256" key="6">
    <source>
        <dbReference type="RuleBase" id="RU000384"/>
    </source>
</evidence>
<dbReference type="Gene3D" id="3.30.590.10">
    <property type="entry name" value="Glutamine synthetase/guanido kinase, catalytic domain"/>
    <property type="match status" value="1"/>
</dbReference>
<organism evidence="8 9">
    <name type="scientific">Salinisphaera hydrothermalis (strain C41B8)</name>
    <dbReference type="NCBI Taxonomy" id="1304275"/>
    <lineage>
        <taxon>Bacteria</taxon>
        <taxon>Pseudomonadati</taxon>
        <taxon>Pseudomonadota</taxon>
        <taxon>Gammaproteobacteria</taxon>
        <taxon>Salinisphaerales</taxon>
        <taxon>Salinisphaeraceae</taxon>
        <taxon>Salinisphaera</taxon>
    </lineage>
</organism>
<dbReference type="PANTHER" id="PTHR43785:SF3">
    <property type="entry name" value="GS CATALYTIC DOMAIN-CONTAINING PROTEIN"/>
    <property type="match status" value="1"/>
</dbReference>
<keyword evidence="3" id="KW-0547">Nucleotide-binding</keyword>
<evidence type="ECO:0000313" key="8">
    <source>
        <dbReference type="EMBL" id="KEZ77776.1"/>
    </source>
</evidence>
<dbReference type="EMBL" id="APNK01000009">
    <property type="protein sequence ID" value="KEZ77776.1"/>
    <property type="molecule type" value="Genomic_DNA"/>
</dbReference>
<dbReference type="STRING" id="1304275.C41B8_08170"/>
<keyword evidence="2" id="KW-0436">Ligase</keyword>
<dbReference type="PANTHER" id="PTHR43785">
    <property type="entry name" value="GAMMA-GLUTAMYLPUTRESCINE SYNTHETASE"/>
    <property type="match status" value="1"/>
</dbReference>
<dbReference type="GO" id="GO:0006598">
    <property type="term" value="P:polyamine catabolic process"/>
    <property type="evidence" value="ECO:0007669"/>
    <property type="project" value="TreeGrafter"/>
</dbReference>
<keyword evidence="9" id="KW-1185">Reference proteome</keyword>
<accession>A0A084IM42</accession>
<dbReference type="eggNOG" id="COG0174">
    <property type="taxonomic scope" value="Bacteria"/>
</dbReference>
<proteinExistence type="inferred from homology"/>
<dbReference type="Proteomes" id="UP000028302">
    <property type="component" value="Unassembled WGS sequence"/>
</dbReference>
<evidence type="ECO:0000256" key="4">
    <source>
        <dbReference type="ARBA" id="ARBA00022840"/>
    </source>
</evidence>
<evidence type="ECO:0000313" key="9">
    <source>
        <dbReference type="Proteomes" id="UP000028302"/>
    </source>
</evidence>
<dbReference type="AlphaFoldDB" id="A0A084IM42"/>
<evidence type="ECO:0000256" key="3">
    <source>
        <dbReference type="ARBA" id="ARBA00022741"/>
    </source>
</evidence>
<comment type="similarity">
    <text evidence="1 5 6">Belongs to the glutamine synthetase family.</text>
</comment>
<gene>
    <name evidence="8" type="ORF">C41B8_08170</name>
</gene>
<dbReference type="RefSeq" id="WP_037336494.1">
    <property type="nucleotide sequence ID" value="NZ_APNK01000009.1"/>
</dbReference>
<dbReference type="InterPro" id="IPR014746">
    <property type="entry name" value="Gln_synth/guanido_kin_cat_dom"/>
</dbReference>
<dbReference type="InterPro" id="IPR036651">
    <property type="entry name" value="Gln_synt_N_sf"/>
</dbReference>
<evidence type="ECO:0000256" key="1">
    <source>
        <dbReference type="ARBA" id="ARBA00009897"/>
    </source>
</evidence>
<evidence type="ECO:0000259" key="7">
    <source>
        <dbReference type="PROSITE" id="PS51987"/>
    </source>
</evidence>
<protein>
    <submittedName>
        <fullName evidence="8">Glutamine synthetase</fullName>
    </submittedName>
</protein>
<name>A0A084IM42_SALHC</name>
<dbReference type="GO" id="GO:0005524">
    <property type="term" value="F:ATP binding"/>
    <property type="evidence" value="ECO:0007669"/>
    <property type="project" value="UniProtKB-KW"/>
</dbReference>
<dbReference type="GO" id="GO:0006542">
    <property type="term" value="P:glutamine biosynthetic process"/>
    <property type="evidence" value="ECO:0007669"/>
    <property type="project" value="InterPro"/>
</dbReference>
<evidence type="ECO:0000256" key="2">
    <source>
        <dbReference type="ARBA" id="ARBA00022598"/>
    </source>
</evidence>
<reference evidence="8 9" key="1">
    <citation type="submission" date="2013-03" db="EMBL/GenBank/DDBJ databases">
        <title>Salinisphaera hydrothermalis C41B8 Genome Sequencing.</title>
        <authorList>
            <person name="Li C."/>
            <person name="Lai Q."/>
            <person name="Shao Z."/>
        </authorList>
    </citation>
    <scope>NUCLEOTIDE SEQUENCE [LARGE SCALE GENOMIC DNA]</scope>
    <source>
        <strain evidence="8 9">C41B8</strain>
    </source>
</reference>
<sequence>MSEDTSDPQIREWFNTHRISEVECLVPDITGEAKGKIMPAARYLNGERPRLPDSIFIQTATGDYPEDDEEIADPAELDMQLDADLSTCRLVPWAREPTAQIIHECSYLNGEPVVVSPRYVLRRVLALYEELGLRPVIAPEMEFYLVQRNTDADYPLQPPAGRSGRREISRRAYSIDAVNEFDPLFEDMYDYCEAEALDIDTLIHEEGSGQMEINFEHGDPLDLADQAFLFKRTLREVALAHGMYGTFMAKPMADEPGSSMHIHQSLIDVATGENAFADESGEPTELFYQFLAGMQTYLPPALALLAPNVNSYRRLMPDVSNGSAPINTEWGYDNRTVGLRVPHSGRRGKRVENRIAGADVNPYLAIAASLACGYLGIRDKLEPRAPVADSAHAKGHRLPSDMGRALEALADCTPLKELLGERFIDTYLAVKRTEEIAHFKVISSWEREYLLLRV</sequence>
<dbReference type="SUPFAM" id="SSF54368">
    <property type="entry name" value="Glutamine synthetase, N-terminal domain"/>
    <property type="match status" value="1"/>
</dbReference>